<comment type="caution">
    <text evidence="1">The sequence shown here is derived from an EMBL/GenBank/DDBJ whole genome shotgun (WGS) entry which is preliminary data.</text>
</comment>
<proteinExistence type="predicted"/>
<name>A0ABW5LSZ8_9FLAO</name>
<evidence type="ECO:0000313" key="1">
    <source>
        <dbReference type="EMBL" id="MFD2567029.1"/>
    </source>
</evidence>
<accession>A0ABW5LSZ8</accession>
<keyword evidence="2" id="KW-1185">Reference proteome</keyword>
<dbReference type="RefSeq" id="WP_379665739.1">
    <property type="nucleotide sequence ID" value="NZ_JBHULH010000003.1"/>
</dbReference>
<protein>
    <recommendedName>
        <fullName evidence="3">Aminoacyl-tRNA hydrolase</fullName>
    </recommendedName>
</protein>
<dbReference type="EMBL" id="JBHULH010000003">
    <property type="protein sequence ID" value="MFD2567029.1"/>
    <property type="molecule type" value="Genomic_DNA"/>
</dbReference>
<reference evidence="2" key="1">
    <citation type="journal article" date="2019" name="Int. J. Syst. Evol. Microbiol.">
        <title>The Global Catalogue of Microorganisms (GCM) 10K type strain sequencing project: providing services to taxonomists for standard genome sequencing and annotation.</title>
        <authorList>
            <consortium name="The Broad Institute Genomics Platform"/>
            <consortium name="The Broad Institute Genome Sequencing Center for Infectious Disease"/>
            <person name="Wu L."/>
            <person name="Ma J."/>
        </authorList>
    </citation>
    <scope>NUCLEOTIDE SEQUENCE [LARGE SCALE GENOMIC DNA]</scope>
    <source>
        <strain evidence="2">KCTC 52127</strain>
    </source>
</reference>
<evidence type="ECO:0008006" key="3">
    <source>
        <dbReference type="Google" id="ProtNLM"/>
    </source>
</evidence>
<gene>
    <name evidence="1" type="ORF">ACFSRZ_06570</name>
</gene>
<organism evidence="1 2">
    <name type="scientific">Pseudotenacibaculum haliotis</name>
    <dbReference type="NCBI Taxonomy" id="1862138"/>
    <lineage>
        <taxon>Bacteria</taxon>
        <taxon>Pseudomonadati</taxon>
        <taxon>Bacteroidota</taxon>
        <taxon>Flavobacteriia</taxon>
        <taxon>Flavobacteriales</taxon>
        <taxon>Flavobacteriaceae</taxon>
        <taxon>Pseudotenacibaculum</taxon>
    </lineage>
</organism>
<dbReference type="SUPFAM" id="SSF102462">
    <property type="entry name" value="Peptidyl-tRNA hydrolase II"/>
    <property type="match status" value="1"/>
</dbReference>
<sequence>MKMYILLKDTLPEGFAVLAAAHSSLAAYLKFEDSPETQEWVSGTFYKVICRVNDKEFEKAKEFDDHVVLTESALGNQEVAIAFKPRKEWPKPFKFYKLYK</sequence>
<dbReference type="InterPro" id="IPR023476">
    <property type="entry name" value="Pep_tRNA_hydro_II_dom_sf"/>
</dbReference>
<dbReference type="Proteomes" id="UP001597508">
    <property type="component" value="Unassembled WGS sequence"/>
</dbReference>
<evidence type="ECO:0000313" key="2">
    <source>
        <dbReference type="Proteomes" id="UP001597508"/>
    </source>
</evidence>